<evidence type="ECO:0000256" key="8">
    <source>
        <dbReference type="ARBA" id="ARBA00023136"/>
    </source>
</evidence>
<dbReference type="PANTHER" id="PTHR43823:SF3">
    <property type="entry name" value="MULTIDRUG EXPORT PROTEIN MEPA"/>
    <property type="match status" value="1"/>
</dbReference>
<keyword evidence="6 10" id="KW-0812">Transmembrane</keyword>
<feature type="transmembrane region" description="Helical" evidence="10">
    <location>
        <begin position="19"/>
        <end position="36"/>
    </location>
</feature>
<feature type="transmembrane region" description="Helical" evidence="10">
    <location>
        <begin position="139"/>
        <end position="159"/>
    </location>
</feature>
<keyword evidence="5" id="KW-1003">Cell membrane</keyword>
<evidence type="ECO:0000256" key="9">
    <source>
        <dbReference type="ARBA" id="ARBA00023251"/>
    </source>
</evidence>
<evidence type="ECO:0000256" key="10">
    <source>
        <dbReference type="SAM" id="Phobius"/>
    </source>
</evidence>
<keyword evidence="12" id="KW-1185">Reference proteome</keyword>
<feature type="transmembrane region" description="Helical" evidence="10">
    <location>
        <begin position="43"/>
        <end position="62"/>
    </location>
</feature>
<dbReference type="PIRSF" id="PIRSF006603">
    <property type="entry name" value="DinF"/>
    <property type="match status" value="1"/>
</dbReference>
<dbReference type="Proteomes" id="UP000238304">
    <property type="component" value="Chromosome"/>
</dbReference>
<comment type="similarity">
    <text evidence="2">Belongs to the multi antimicrobial extrusion (MATE) (TC 2.A.66.1) family. MepA subfamily.</text>
</comment>
<feature type="transmembrane region" description="Helical" evidence="10">
    <location>
        <begin position="420"/>
        <end position="440"/>
    </location>
</feature>
<evidence type="ECO:0000256" key="1">
    <source>
        <dbReference type="ARBA" id="ARBA00004651"/>
    </source>
</evidence>
<evidence type="ECO:0000256" key="7">
    <source>
        <dbReference type="ARBA" id="ARBA00022989"/>
    </source>
</evidence>
<dbReference type="InterPro" id="IPR048279">
    <property type="entry name" value="MdtK-like"/>
</dbReference>
<evidence type="ECO:0000256" key="5">
    <source>
        <dbReference type="ARBA" id="ARBA00022475"/>
    </source>
</evidence>
<dbReference type="InterPro" id="IPR002528">
    <property type="entry name" value="MATE_fam"/>
</dbReference>
<evidence type="ECO:0000313" key="12">
    <source>
        <dbReference type="Proteomes" id="UP000238304"/>
    </source>
</evidence>
<accession>A0ABN5IHM3</accession>
<gene>
    <name evidence="11" type="ORF">C4H11_04055</name>
</gene>
<feature type="transmembrane region" description="Helical" evidence="10">
    <location>
        <begin position="198"/>
        <end position="217"/>
    </location>
</feature>
<evidence type="ECO:0000256" key="3">
    <source>
        <dbReference type="ARBA" id="ARBA00022106"/>
    </source>
</evidence>
<feature type="transmembrane region" description="Helical" evidence="10">
    <location>
        <begin position="237"/>
        <end position="262"/>
    </location>
</feature>
<name>A0ABN5IHM3_9BACE</name>
<evidence type="ECO:0000256" key="6">
    <source>
        <dbReference type="ARBA" id="ARBA00022692"/>
    </source>
</evidence>
<protein>
    <recommendedName>
        <fullName evidence="3">Multidrug export protein MepA</fullName>
    </recommendedName>
</protein>
<dbReference type="InterPro" id="IPR051327">
    <property type="entry name" value="MATE_MepA_subfamily"/>
</dbReference>
<feature type="transmembrane region" description="Helical" evidence="10">
    <location>
        <begin position="97"/>
        <end position="119"/>
    </location>
</feature>
<evidence type="ECO:0000313" key="11">
    <source>
        <dbReference type="EMBL" id="AVM52231.1"/>
    </source>
</evidence>
<feature type="transmembrane region" description="Helical" evidence="10">
    <location>
        <begin position="274"/>
        <end position="297"/>
    </location>
</feature>
<dbReference type="CDD" id="cd13143">
    <property type="entry name" value="MATE_MepA_like"/>
    <property type="match status" value="1"/>
</dbReference>
<dbReference type="InterPro" id="IPR045070">
    <property type="entry name" value="MATE_MepA-like"/>
</dbReference>
<evidence type="ECO:0000256" key="4">
    <source>
        <dbReference type="ARBA" id="ARBA00022448"/>
    </source>
</evidence>
<keyword evidence="4" id="KW-0813">Transport</keyword>
<keyword evidence="8 10" id="KW-0472">Membrane</keyword>
<reference evidence="11 12" key="1">
    <citation type="submission" date="2018-02" db="EMBL/GenBank/DDBJ databases">
        <authorList>
            <person name="Holder M.E."/>
            <person name="Ajami N.J."/>
            <person name="Petrosino J.F."/>
        </authorList>
    </citation>
    <scope>NUCLEOTIDE SEQUENCE [LARGE SCALE GENOMIC DNA]</scope>
    <source>
        <strain evidence="11 12">ATCC 33285</strain>
    </source>
</reference>
<feature type="transmembrane region" description="Helical" evidence="10">
    <location>
        <begin position="360"/>
        <end position="379"/>
    </location>
</feature>
<proteinExistence type="inferred from homology"/>
<feature type="transmembrane region" description="Helical" evidence="10">
    <location>
        <begin position="68"/>
        <end position="85"/>
    </location>
</feature>
<comment type="subcellular location">
    <subcellularLocation>
        <location evidence="1">Cell membrane</location>
        <topology evidence="1">Multi-pass membrane protein</topology>
    </subcellularLocation>
</comment>
<sequence length="455" mass="49524">MAGQRTPTALGTQSIGRLLLQYAVPAIIAMTASSLYNMVDSIFIGHGVGTMAISGLALTFPLMNLSAAFGSLVGVGASTLISVRLGQKDYDTAQRVLGNVFVLNILLGVVFMAVMLAFLEPVLYFFGGSDRTVDYAKEYMQIILLGNIVTHLYLGLNAVLRSSGHPQKAMYATVGTVIINTVLDPLFIYGFGWGIRGAAIATVLAQLLALAWQFKLFGNKDELLHFHRGIFRLKRKIVFDSLSIGMSPFLMNLAACFIVILINQGLKKHGGDLAIGAYGIVNRLVFIVVMIVMGLNQGMQPIAGYNFGARLYPRVTKVLKLTIIYATGVTSFGFWVGMLMPDVVVSIFTSDAQLIEMSSRGLRIVVMFFPVIGFQMVTSNFFQSIGMAGKAIFLSLTRQLLILLPCLLVLPQFWGVEGVWYSMPVSDLLASLIALVMLVMQFRKFKVAAAGVPLE</sequence>
<keyword evidence="9" id="KW-0046">Antibiotic resistance</keyword>
<feature type="transmembrane region" description="Helical" evidence="10">
    <location>
        <begin position="391"/>
        <end position="414"/>
    </location>
</feature>
<dbReference type="RefSeq" id="WP_106040563.1">
    <property type="nucleotide sequence ID" value="NZ_CP027231.1"/>
</dbReference>
<organism evidence="11 12">
    <name type="scientific">Bacteroides zoogleoformans</name>
    <dbReference type="NCBI Taxonomy" id="28119"/>
    <lineage>
        <taxon>Bacteria</taxon>
        <taxon>Pseudomonadati</taxon>
        <taxon>Bacteroidota</taxon>
        <taxon>Bacteroidia</taxon>
        <taxon>Bacteroidales</taxon>
        <taxon>Bacteroidaceae</taxon>
        <taxon>Bacteroides</taxon>
    </lineage>
</organism>
<dbReference type="PANTHER" id="PTHR43823">
    <property type="entry name" value="SPORULATION PROTEIN YKVU"/>
    <property type="match status" value="1"/>
</dbReference>
<dbReference type="Pfam" id="PF01554">
    <property type="entry name" value="MatE"/>
    <property type="match status" value="2"/>
</dbReference>
<keyword evidence="7 10" id="KW-1133">Transmembrane helix</keyword>
<feature type="transmembrane region" description="Helical" evidence="10">
    <location>
        <begin position="171"/>
        <end position="192"/>
    </location>
</feature>
<dbReference type="EMBL" id="CP027231">
    <property type="protein sequence ID" value="AVM52231.1"/>
    <property type="molecule type" value="Genomic_DNA"/>
</dbReference>
<dbReference type="NCBIfam" id="TIGR00797">
    <property type="entry name" value="matE"/>
    <property type="match status" value="1"/>
</dbReference>
<feature type="transmembrane region" description="Helical" evidence="10">
    <location>
        <begin position="318"/>
        <end position="340"/>
    </location>
</feature>
<evidence type="ECO:0000256" key="2">
    <source>
        <dbReference type="ARBA" id="ARBA00008417"/>
    </source>
</evidence>